<evidence type="ECO:0000313" key="2">
    <source>
        <dbReference type="Proteomes" id="UP000032675"/>
    </source>
</evidence>
<dbReference type="AlphaFoldDB" id="A0A0D6Q354"/>
<dbReference type="SUPFAM" id="SSF143011">
    <property type="entry name" value="RelE-like"/>
    <property type="match status" value="1"/>
</dbReference>
<gene>
    <name evidence="1" type="ORF">Geu3261_0170_002</name>
</gene>
<name>A0A0D6Q354_KOMEU</name>
<dbReference type="Pfam" id="PF05015">
    <property type="entry name" value="HigB-like_toxin"/>
    <property type="match status" value="1"/>
</dbReference>
<organism evidence="1 2">
    <name type="scientific">Komagataeibacter europaeus NBRC 3261</name>
    <dbReference type="NCBI Taxonomy" id="1234669"/>
    <lineage>
        <taxon>Bacteria</taxon>
        <taxon>Pseudomonadati</taxon>
        <taxon>Pseudomonadota</taxon>
        <taxon>Alphaproteobacteria</taxon>
        <taxon>Acetobacterales</taxon>
        <taxon>Acetobacteraceae</taxon>
        <taxon>Komagataeibacter</taxon>
    </lineage>
</organism>
<protein>
    <submittedName>
        <fullName evidence="1">Plasmid maintenance system killer</fullName>
    </submittedName>
</protein>
<reference evidence="1 2" key="1">
    <citation type="submission" date="2012-11" db="EMBL/GenBank/DDBJ databases">
        <title>Whole genome sequence of Gluconacetobacter europaeus NBRC3261.</title>
        <authorList>
            <person name="Azuma Y."/>
            <person name="Higashiura N."/>
            <person name="Hirakawa H."/>
            <person name="Matsushita K."/>
        </authorList>
    </citation>
    <scope>NUCLEOTIDE SEQUENCE [LARGE SCALE GENOMIC DNA]</scope>
    <source>
        <strain evidence="1 2">NBRC 3261</strain>
    </source>
</reference>
<accession>A0A0D6Q354</accession>
<dbReference type="RefSeq" id="WP_048851887.1">
    <property type="nucleotide sequence ID" value="NZ_BANI01000150.1"/>
</dbReference>
<dbReference type="InterPro" id="IPR035093">
    <property type="entry name" value="RelE/ParE_toxin_dom_sf"/>
</dbReference>
<evidence type="ECO:0000313" key="1">
    <source>
        <dbReference type="EMBL" id="GAN97410.1"/>
    </source>
</evidence>
<dbReference type="PANTHER" id="PTHR40266:SF2">
    <property type="entry name" value="TOXIN HIGB-1"/>
    <property type="match status" value="1"/>
</dbReference>
<comment type="caution">
    <text evidence="1">The sequence shown here is derived from an EMBL/GenBank/DDBJ whole genome shotgun (WGS) entry which is preliminary data.</text>
</comment>
<dbReference type="PANTHER" id="PTHR40266">
    <property type="entry name" value="TOXIN HIGB-1"/>
    <property type="match status" value="1"/>
</dbReference>
<sequence>MQIESISHKGLRRFFETGNPKGLLGDVSRLRRMLAFIDAAASLDELSVPPNYGLHPLSGDRAGTWAMTVTRNWRLTFRLNDLGAIEDMDLEDYHGN</sequence>
<dbReference type="InterPro" id="IPR007711">
    <property type="entry name" value="HigB-1"/>
</dbReference>
<dbReference type="Gene3D" id="3.30.2310.20">
    <property type="entry name" value="RelE-like"/>
    <property type="match status" value="1"/>
</dbReference>
<proteinExistence type="predicted"/>
<dbReference type="Proteomes" id="UP000032675">
    <property type="component" value="Unassembled WGS sequence"/>
</dbReference>
<dbReference type="EMBL" id="BANI01000150">
    <property type="protein sequence ID" value="GAN97410.1"/>
    <property type="molecule type" value="Genomic_DNA"/>
</dbReference>